<sequence length="307" mass="33627">MTLADSPSPAAEGQEAQLRVSDVRIPVARTLSGPTPPGLTLRGRLFEPEGRTPEVAAVIHPATGVPRDYYARFARWLAAERGVACLIYGYRATDDRSPRALRRSTVGMSDWGVCDQEAALAWLCARHPDAEMRVVGHSLGGFMTMFHKDAHRVARLIAVASGPAWWRAAPLRGMPMAFLFWHVLGPLAVRALGYLPGSRLGLGEDMPPGVFREWKRWCCNRDLHRPDWGGRLPAPVSPPFSGRLIIAAIEDDAILSPATAARLAEFHPEAESELRVISPRDAGTRAIGHVGLFRQANAAAWPLVWDD</sequence>
<dbReference type="Gene3D" id="3.40.50.1820">
    <property type="entry name" value="alpha/beta hydrolase"/>
    <property type="match status" value="1"/>
</dbReference>
<dbReference type="AlphaFoldDB" id="A0A1M7TSF8"/>
<keyword evidence="1" id="KW-0378">Hydrolase</keyword>
<dbReference type="OrthoDB" id="9785076at2"/>
<name>A0A1M7TSF8_9RHOB</name>
<reference evidence="1 2" key="1">
    <citation type="submission" date="2016-12" db="EMBL/GenBank/DDBJ databases">
        <authorList>
            <person name="Song W.-J."/>
            <person name="Kurnit D.M."/>
        </authorList>
    </citation>
    <scope>NUCLEOTIDE SEQUENCE [LARGE SCALE GENOMIC DNA]</scope>
    <source>
        <strain evidence="1 2">CGMCC 1.10808</strain>
    </source>
</reference>
<dbReference type="SUPFAM" id="SSF53474">
    <property type="entry name" value="alpha/beta-Hydrolases"/>
    <property type="match status" value="1"/>
</dbReference>
<dbReference type="InterPro" id="IPR017208">
    <property type="entry name" value="UCP037442_abhydr"/>
</dbReference>
<dbReference type="RefSeq" id="WP_072748022.1">
    <property type="nucleotide sequence ID" value="NZ_FOHL01000009.1"/>
</dbReference>
<dbReference type="GO" id="GO:0016787">
    <property type="term" value="F:hydrolase activity"/>
    <property type="evidence" value="ECO:0007669"/>
    <property type="project" value="UniProtKB-KW"/>
</dbReference>
<organism evidence="1 2">
    <name type="scientific">Oceanicella actignis</name>
    <dbReference type="NCBI Taxonomy" id="1189325"/>
    <lineage>
        <taxon>Bacteria</taxon>
        <taxon>Pseudomonadati</taxon>
        <taxon>Pseudomonadota</taxon>
        <taxon>Alphaproteobacteria</taxon>
        <taxon>Rhodobacterales</taxon>
        <taxon>Paracoccaceae</taxon>
        <taxon>Oceanicella</taxon>
    </lineage>
</organism>
<dbReference type="Proteomes" id="UP000184066">
    <property type="component" value="Unassembled WGS sequence"/>
</dbReference>
<accession>A0A1M7TSF8</accession>
<dbReference type="InterPro" id="IPR029058">
    <property type="entry name" value="AB_hydrolase_fold"/>
</dbReference>
<dbReference type="PIRSF" id="PIRSF037442">
    <property type="entry name" value="UCP037442_abhydr"/>
    <property type="match status" value="1"/>
</dbReference>
<evidence type="ECO:0000313" key="2">
    <source>
        <dbReference type="Proteomes" id="UP000184066"/>
    </source>
</evidence>
<protein>
    <submittedName>
        <fullName evidence="1">Predicted alpha/beta hydrolase</fullName>
    </submittedName>
</protein>
<proteinExistence type="predicted"/>
<keyword evidence="2" id="KW-1185">Reference proteome</keyword>
<dbReference type="EMBL" id="FRDL01000009">
    <property type="protein sequence ID" value="SHN73608.1"/>
    <property type="molecule type" value="Genomic_DNA"/>
</dbReference>
<evidence type="ECO:0000313" key="1">
    <source>
        <dbReference type="EMBL" id="SHN73608.1"/>
    </source>
</evidence>
<gene>
    <name evidence="1" type="ORF">SAMN05216200_10970</name>
</gene>